<dbReference type="EMBL" id="CAJVPU010001049">
    <property type="protein sequence ID" value="CAG8469693.1"/>
    <property type="molecule type" value="Genomic_DNA"/>
</dbReference>
<name>A0ACA9KGW1_9GLOM</name>
<gene>
    <name evidence="1" type="ORF">DHETER_LOCUS1655</name>
</gene>
<dbReference type="Proteomes" id="UP000789702">
    <property type="component" value="Unassembled WGS sequence"/>
</dbReference>
<sequence length="228" mass="26455">MYKYWGKTLENKKTNDYKTIGSQGLTDTTINRSQNYKEKPKTEYKGRIETITSITATHCPDTETNPTIAKVPDKKEVKMDLAQLQLLLDKFALQFEDATKRIIKANKGHIAHNCTLPKNNQNQQNEYYNKNNQSKKQKVQISKNNESGDHNKDDADELFDELEYKSEELEELERFLFNCVLSNKESAKETRKSKKIVKTKSLAVYLAVIEKILTRKKVTVEEKLTIEE</sequence>
<keyword evidence="2" id="KW-1185">Reference proteome</keyword>
<accession>A0ACA9KGW1</accession>
<proteinExistence type="predicted"/>
<evidence type="ECO:0000313" key="1">
    <source>
        <dbReference type="EMBL" id="CAG8469693.1"/>
    </source>
</evidence>
<organism evidence="1 2">
    <name type="scientific">Dentiscutata heterogama</name>
    <dbReference type="NCBI Taxonomy" id="1316150"/>
    <lineage>
        <taxon>Eukaryota</taxon>
        <taxon>Fungi</taxon>
        <taxon>Fungi incertae sedis</taxon>
        <taxon>Mucoromycota</taxon>
        <taxon>Glomeromycotina</taxon>
        <taxon>Glomeromycetes</taxon>
        <taxon>Diversisporales</taxon>
        <taxon>Gigasporaceae</taxon>
        <taxon>Dentiscutata</taxon>
    </lineage>
</organism>
<reference evidence="1" key="1">
    <citation type="submission" date="2021-06" db="EMBL/GenBank/DDBJ databases">
        <authorList>
            <person name="Kallberg Y."/>
            <person name="Tangrot J."/>
            <person name="Rosling A."/>
        </authorList>
    </citation>
    <scope>NUCLEOTIDE SEQUENCE</scope>
    <source>
        <strain evidence="1">IL203A</strain>
    </source>
</reference>
<evidence type="ECO:0000313" key="2">
    <source>
        <dbReference type="Proteomes" id="UP000789702"/>
    </source>
</evidence>
<comment type="caution">
    <text evidence="1">The sequence shown here is derived from an EMBL/GenBank/DDBJ whole genome shotgun (WGS) entry which is preliminary data.</text>
</comment>
<protein>
    <submittedName>
        <fullName evidence="1">14447_t:CDS:1</fullName>
    </submittedName>
</protein>